<dbReference type="Pfam" id="PF00218">
    <property type="entry name" value="IGPS"/>
    <property type="match status" value="1"/>
</dbReference>
<dbReference type="GO" id="GO:0000162">
    <property type="term" value="P:L-tryptophan biosynthetic process"/>
    <property type="evidence" value="ECO:0007669"/>
    <property type="project" value="UniProtKB-UniPathway"/>
</dbReference>
<dbReference type="OrthoDB" id="9804217at2"/>
<evidence type="ECO:0000256" key="7">
    <source>
        <dbReference type="ARBA" id="ARBA00023141"/>
    </source>
</evidence>
<sequence>MADYLTDIVAYHRRRAALDDESFTSLLAGLDAIEPRPSLRSALLASAGLGVVAEFKRRSPSKGWFVEPETDVATRVSAYERAGAVAVSVLTDTPHFGGTLADLERAAQHVELPIVRKDFIVDARELLRARRAGASAVLLIAAALQPEEVASLAGVAHDVGLEVLLEIHELSELELAELAAADVVGVNQRDLTSFRVDTDRARRVLAALPPGAARLAESGVRGPDDLAGLVGFDGVLIGEACMRARDPYATVRALVERGASVHQDLRHHESV</sequence>
<dbReference type="EMBL" id="CP001631">
    <property type="protein sequence ID" value="ACU54030.1"/>
    <property type="molecule type" value="Genomic_DNA"/>
</dbReference>
<evidence type="ECO:0000313" key="11">
    <source>
        <dbReference type="Proteomes" id="UP000000771"/>
    </source>
</evidence>
<gene>
    <name evidence="10" type="ordered locus">Afer_1097</name>
</gene>
<dbReference type="PROSITE" id="PS00614">
    <property type="entry name" value="IGPS"/>
    <property type="match status" value="1"/>
</dbReference>
<dbReference type="AlphaFoldDB" id="C7LZ72"/>
<dbReference type="UniPathway" id="UPA00035">
    <property type="reaction ID" value="UER00043"/>
</dbReference>
<proteinExistence type="predicted"/>
<evidence type="ECO:0000256" key="1">
    <source>
        <dbReference type="ARBA" id="ARBA00001633"/>
    </source>
</evidence>
<dbReference type="InterPro" id="IPR013785">
    <property type="entry name" value="Aldolase_TIM"/>
</dbReference>
<evidence type="ECO:0000256" key="6">
    <source>
        <dbReference type="ARBA" id="ARBA00022822"/>
    </source>
</evidence>
<dbReference type="InterPro" id="IPR001468">
    <property type="entry name" value="Indole-3-GlycerolPSynthase_CS"/>
</dbReference>
<comment type="catalytic activity">
    <reaction evidence="1">
        <text>1-(2-carboxyphenylamino)-1-deoxy-D-ribulose 5-phosphate + H(+) = (1S,2R)-1-C-(indol-3-yl)glycerol 3-phosphate + CO2 + H2O</text>
        <dbReference type="Rhea" id="RHEA:23476"/>
        <dbReference type="ChEBI" id="CHEBI:15377"/>
        <dbReference type="ChEBI" id="CHEBI:15378"/>
        <dbReference type="ChEBI" id="CHEBI:16526"/>
        <dbReference type="ChEBI" id="CHEBI:58613"/>
        <dbReference type="ChEBI" id="CHEBI:58866"/>
        <dbReference type="EC" id="4.1.1.48"/>
    </reaction>
</comment>
<dbReference type="GO" id="GO:0004425">
    <property type="term" value="F:indole-3-glycerol-phosphate synthase activity"/>
    <property type="evidence" value="ECO:0007669"/>
    <property type="project" value="UniProtKB-EC"/>
</dbReference>
<dbReference type="EC" id="4.1.1.48" evidence="3"/>
<dbReference type="Gene3D" id="3.20.20.70">
    <property type="entry name" value="Aldolase class I"/>
    <property type="match status" value="1"/>
</dbReference>
<dbReference type="Proteomes" id="UP000000771">
    <property type="component" value="Chromosome"/>
</dbReference>
<evidence type="ECO:0000259" key="9">
    <source>
        <dbReference type="Pfam" id="PF00218"/>
    </source>
</evidence>
<evidence type="ECO:0000256" key="8">
    <source>
        <dbReference type="ARBA" id="ARBA00023239"/>
    </source>
</evidence>
<dbReference type="HOGENOM" id="CLU_034247_0_0_11"/>
<keyword evidence="8 10" id="KW-0456">Lyase</keyword>
<dbReference type="InterPro" id="IPR045186">
    <property type="entry name" value="Indole-3-glycerol_P_synth"/>
</dbReference>
<dbReference type="InterPro" id="IPR011060">
    <property type="entry name" value="RibuloseP-bd_barrel"/>
</dbReference>
<dbReference type="CDD" id="cd00331">
    <property type="entry name" value="IGPS"/>
    <property type="match status" value="1"/>
</dbReference>
<dbReference type="eggNOG" id="COG0134">
    <property type="taxonomic scope" value="Bacteria"/>
</dbReference>
<evidence type="ECO:0000256" key="5">
    <source>
        <dbReference type="ARBA" id="ARBA00022793"/>
    </source>
</evidence>
<name>C7LZ72_ACIFD</name>
<evidence type="ECO:0000256" key="2">
    <source>
        <dbReference type="ARBA" id="ARBA00004696"/>
    </source>
</evidence>
<feature type="domain" description="Indole-3-glycerol phosphate synthase" evidence="9">
    <location>
        <begin position="25"/>
        <end position="254"/>
    </location>
</feature>
<dbReference type="PANTHER" id="PTHR22854">
    <property type="entry name" value="TRYPTOPHAN BIOSYNTHESIS PROTEIN"/>
    <property type="match status" value="1"/>
</dbReference>
<dbReference type="KEGG" id="afo:Afer_1097"/>
<dbReference type="GO" id="GO:0004640">
    <property type="term" value="F:phosphoribosylanthranilate isomerase activity"/>
    <property type="evidence" value="ECO:0007669"/>
    <property type="project" value="TreeGrafter"/>
</dbReference>
<organism evidence="10 11">
    <name type="scientific">Acidimicrobium ferrooxidans (strain DSM 10331 / JCM 15462 / NBRC 103882 / ICP)</name>
    <dbReference type="NCBI Taxonomy" id="525909"/>
    <lineage>
        <taxon>Bacteria</taxon>
        <taxon>Bacillati</taxon>
        <taxon>Actinomycetota</taxon>
        <taxon>Acidimicrobiia</taxon>
        <taxon>Acidimicrobiales</taxon>
        <taxon>Acidimicrobiaceae</taxon>
        <taxon>Acidimicrobium</taxon>
    </lineage>
</organism>
<accession>C7LZ72</accession>
<dbReference type="InterPro" id="IPR013798">
    <property type="entry name" value="Indole-3-glycerol_P_synth_dom"/>
</dbReference>
<dbReference type="RefSeq" id="WP_015798516.1">
    <property type="nucleotide sequence ID" value="NC_013124.1"/>
</dbReference>
<keyword evidence="11" id="KW-1185">Reference proteome</keyword>
<evidence type="ECO:0000256" key="3">
    <source>
        <dbReference type="ARBA" id="ARBA00012362"/>
    </source>
</evidence>
<evidence type="ECO:0000313" key="10">
    <source>
        <dbReference type="EMBL" id="ACU54030.1"/>
    </source>
</evidence>
<evidence type="ECO:0000256" key="4">
    <source>
        <dbReference type="ARBA" id="ARBA00022605"/>
    </source>
</evidence>
<dbReference type="PANTHER" id="PTHR22854:SF2">
    <property type="entry name" value="INDOLE-3-GLYCEROL-PHOSPHATE SYNTHASE"/>
    <property type="match status" value="1"/>
</dbReference>
<comment type="pathway">
    <text evidence="2">Amino-acid biosynthesis; L-tryptophan biosynthesis; L-tryptophan from chorismate: step 4/5.</text>
</comment>
<dbReference type="SUPFAM" id="SSF51366">
    <property type="entry name" value="Ribulose-phoshate binding barrel"/>
    <property type="match status" value="1"/>
</dbReference>
<dbReference type="STRING" id="525909.Afer_1097"/>
<reference evidence="10 11" key="1">
    <citation type="journal article" date="2009" name="Stand. Genomic Sci.">
        <title>Complete genome sequence of Acidimicrobium ferrooxidans type strain (ICP).</title>
        <authorList>
            <person name="Clum A."/>
            <person name="Nolan M."/>
            <person name="Lang E."/>
            <person name="Glavina Del Rio T."/>
            <person name="Tice H."/>
            <person name="Copeland A."/>
            <person name="Cheng J.F."/>
            <person name="Lucas S."/>
            <person name="Chen F."/>
            <person name="Bruce D."/>
            <person name="Goodwin L."/>
            <person name="Pitluck S."/>
            <person name="Ivanova N."/>
            <person name="Mavrommatis K."/>
            <person name="Mikhailova N."/>
            <person name="Pati A."/>
            <person name="Chen A."/>
            <person name="Palaniappan K."/>
            <person name="Goker M."/>
            <person name="Spring S."/>
            <person name="Land M."/>
            <person name="Hauser L."/>
            <person name="Chang Y.J."/>
            <person name="Jeffries C.C."/>
            <person name="Chain P."/>
            <person name="Bristow J."/>
            <person name="Eisen J.A."/>
            <person name="Markowitz V."/>
            <person name="Hugenholtz P."/>
            <person name="Kyrpides N.C."/>
            <person name="Klenk H.P."/>
            <person name="Lapidus A."/>
        </authorList>
    </citation>
    <scope>NUCLEOTIDE SEQUENCE [LARGE SCALE GENOMIC DNA]</scope>
    <source>
        <strain evidence="11">DSM 10331 / JCM 15462 / NBRC 103882 / ICP</strain>
    </source>
</reference>
<keyword evidence="6" id="KW-0822">Tryptophan biosynthesis</keyword>
<keyword evidence="4" id="KW-0028">Amino-acid biosynthesis</keyword>
<keyword evidence="7" id="KW-0057">Aromatic amino acid biosynthesis</keyword>
<keyword evidence="5" id="KW-0210">Decarboxylase</keyword>
<protein>
    <recommendedName>
        <fullName evidence="3">indole-3-glycerol-phosphate synthase</fullName>
        <ecNumber evidence="3">4.1.1.48</ecNumber>
    </recommendedName>
</protein>